<keyword evidence="1" id="KW-1185">Reference proteome</keyword>
<organism evidence="1 2">
    <name type="scientific">Romanomermis culicivorax</name>
    <name type="common">Nematode worm</name>
    <dbReference type="NCBI Taxonomy" id="13658"/>
    <lineage>
        <taxon>Eukaryota</taxon>
        <taxon>Metazoa</taxon>
        <taxon>Ecdysozoa</taxon>
        <taxon>Nematoda</taxon>
        <taxon>Enoplea</taxon>
        <taxon>Dorylaimia</taxon>
        <taxon>Mermithida</taxon>
        <taxon>Mermithoidea</taxon>
        <taxon>Mermithidae</taxon>
        <taxon>Romanomermis</taxon>
    </lineage>
</organism>
<evidence type="ECO:0000313" key="2">
    <source>
        <dbReference type="WBParaSite" id="nRc.2.0.1.t07286-RA"/>
    </source>
</evidence>
<accession>A0A915HZK3</accession>
<dbReference type="AlphaFoldDB" id="A0A915HZK3"/>
<dbReference type="WBParaSite" id="nRc.2.0.1.t07286-RA">
    <property type="protein sequence ID" value="nRc.2.0.1.t07286-RA"/>
    <property type="gene ID" value="nRc.2.0.1.g07286"/>
</dbReference>
<reference evidence="2" key="1">
    <citation type="submission" date="2022-11" db="UniProtKB">
        <authorList>
            <consortium name="WormBaseParasite"/>
        </authorList>
    </citation>
    <scope>IDENTIFICATION</scope>
</reference>
<dbReference type="Gene3D" id="1.10.340.70">
    <property type="match status" value="1"/>
</dbReference>
<name>A0A915HZK3_ROMCU</name>
<dbReference type="Proteomes" id="UP000887565">
    <property type="component" value="Unplaced"/>
</dbReference>
<sequence>MLLAINYTPPPVEAIALATQEEIKHTQATDSAITKIIETLQNGNAAKHPIVFFTEDGILYRQVKDQCQLVIPTSMVEQRLHQFQGAKILNHQGLNCMLTAIKAHF</sequence>
<protein>
    <submittedName>
        <fullName evidence="2">Uncharacterized protein</fullName>
    </submittedName>
</protein>
<proteinExistence type="predicted"/>
<evidence type="ECO:0000313" key="1">
    <source>
        <dbReference type="Proteomes" id="UP000887565"/>
    </source>
</evidence>